<keyword evidence="2" id="KW-1185">Reference proteome</keyword>
<gene>
    <name evidence="1" type="ORF">MLD38_007240</name>
</gene>
<proteinExistence type="predicted"/>
<evidence type="ECO:0000313" key="2">
    <source>
        <dbReference type="Proteomes" id="UP001057402"/>
    </source>
</evidence>
<dbReference type="Proteomes" id="UP001057402">
    <property type="component" value="Chromosome 3"/>
</dbReference>
<protein>
    <submittedName>
        <fullName evidence="1">Uncharacterized protein</fullName>
    </submittedName>
</protein>
<reference evidence="2" key="1">
    <citation type="journal article" date="2023" name="Front. Plant Sci.">
        <title>Chromosomal-level genome assembly of Melastoma candidum provides insights into trichome evolution.</title>
        <authorList>
            <person name="Zhong Y."/>
            <person name="Wu W."/>
            <person name="Sun C."/>
            <person name="Zou P."/>
            <person name="Liu Y."/>
            <person name="Dai S."/>
            <person name="Zhou R."/>
        </authorList>
    </citation>
    <scope>NUCLEOTIDE SEQUENCE [LARGE SCALE GENOMIC DNA]</scope>
</reference>
<name>A0ACB9RQ64_9MYRT</name>
<organism evidence="1 2">
    <name type="scientific">Melastoma candidum</name>
    <dbReference type="NCBI Taxonomy" id="119954"/>
    <lineage>
        <taxon>Eukaryota</taxon>
        <taxon>Viridiplantae</taxon>
        <taxon>Streptophyta</taxon>
        <taxon>Embryophyta</taxon>
        <taxon>Tracheophyta</taxon>
        <taxon>Spermatophyta</taxon>
        <taxon>Magnoliopsida</taxon>
        <taxon>eudicotyledons</taxon>
        <taxon>Gunneridae</taxon>
        <taxon>Pentapetalae</taxon>
        <taxon>rosids</taxon>
        <taxon>malvids</taxon>
        <taxon>Myrtales</taxon>
        <taxon>Melastomataceae</taxon>
        <taxon>Melastomatoideae</taxon>
        <taxon>Melastomateae</taxon>
        <taxon>Melastoma</taxon>
    </lineage>
</organism>
<comment type="caution">
    <text evidence="1">The sequence shown here is derived from an EMBL/GenBank/DDBJ whole genome shotgun (WGS) entry which is preliminary data.</text>
</comment>
<accession>A0ACB9RQ64</accession>
<evidence type="ECO:0000313" key="1">
    <source>
        <dbReference type="EMBL" id="KAI4381132.1"/>
    </source>
</evidence>
<dbReference type="EMBL" id="CM042882">
    <property type="protein sequence ID" value="KAI4381132.1"/>
    <property type="molecule type" value="Genomic_DNA"/>
</dbReference>
<sequence length="802" mass="89559">MMAESAEPLPSTSHPAPPPPPPKDSAPVTSSFASFPNGGCPAFPMPYAGLAPGSTWQNQEHPNGGAGIYAVPVVPSMGPYGIHSTSLIPLTYNVPTMHAKRKLIHRRQGMAGHGQTDAGCELIASLILKNGSKKLARSKHRNNFLNRIKLRISKLSTKLRQNSKPVSLRDSSNDERLINFRRGSSGKVSSSVSEKHSFGCYNENSEKVLDDKTTKGNDDSGSKKMRKKKRNRRKRHVEPDEASRLQRRTRYLFIKMKLEQNLIDAYSGEGWKGQSREKIKPLKELQRARRQIWNCKLGIRDAIRQLDTLGSVGSIGDSVMAPNGVVHHEHIFCARCRKNEVFPDNDIILCDGTCNCAFHQKCLDPPLETESIPPGDQGWFCKYCDCKMDIIDAMNAHLGTQFPLDSQWQDIFKEEAALTNGEGYAIDFEEKWPSDDSEDDDYNPEHRTAGGCTSLAEADDSMSQDTSSSISLCCSLDSEILSASHEPGSNEMCDADSARIREEPNIISGPRHRATVDYKKLYTEMFGKDAPVCETISDDEDWGPARKRGREKETDAADILLTLHESSGNFLNHEISQGDEIPRKSSKGPVFRLPPSAVEKLRQVFSQNELPSRSVREDLSKDLGIRFEKVNKWFRNARYTALKSRKIHKEPEELIASITEPGKASAEGSFLQPKGLEGVIPIGVEEYCETVERKSPQRRVSGAQPSQKNDVSIDLDDNICLKERLRLLRGRKTEEGAKRVCFATGEGCQREREWEIEWLCRIKGRIDGLRQRMVECRGGDESTSCKPCVVHVPVAIVREKGG</sequence>